<dbReference type="Ensembl" id="ENSCPVT00000026719.1">
    <property type="protein sequence ID" value="ENSCPVP00000024207.1"/>
    <property type="gene ID" value="ENSCPVG00000006725.2"/>
</dbReference>
<dbReference type="FunFam" id="3.30.2230.10:FF:000003">
    <property type="entry name" value="ubiquitin carboxyl-terminal hydrolase 15 isoform X1"/>
    <property type="match status" value="1"/>
</dbReference>
<keyword evidence="7" id="KW-0378">Hydrolase</keyword>
<dbReference type="GO" id="GO:0004843">
    <property type="term" value="F:cysteine-type deubiquitinase activity"/>
    <property type="evidence" value="ECO:0007669"/>
    <property type="project" value="UniProtKB-EC"/>
</dbReference>
<evidence type="ECO:0000256" key="5">
    <source>
        <dbReference type="ARBA" id="ARBA00022670"/>
    </source>
</evidence>
<dbReference type="GO" id="GO:0016579">
    <property type="term" value="P:protein deubiquitination"/>
    <property type="evidence" value="ECO:0007669"/>
    <property type="project" value="InterPro"/>
</dbReference>
<evidence type="ECO:0000256" key="6">
    <source>
        <dbReference type="ARBA" id="ARBA00022786"/>
    </source>
</evidence>
<evidence type="ECO:0000256" key="8">
    <source>
        <dbReference type="ARBA" id="ARBA00022807"/>
    </source>
</evidence>
<dbReference type="PROSITE" id="PS50235">
    <property type="entry name" value="USP_3"/>
    <property type="match status" value="1"/>
</dbReference>
<dbReference type="Pfam" id="PF14836">
    <property type="entry name" value="Ubiquitin_3"/>
    <property type="match status" value="1"/>
</dbReference>
<dbReference type="InterPro" id="IPR038765">
    <property type="entry name" value="Papain-like_cys_pep_sf"/>
</dbReference>
<dbReference type="PANTHER" id="PTHR21646:SF28">
    <property type="entry name" value="UBIQUITIN CARBOXYL-TERMINAL HYDROLASE 15"/>
    <property type="match status" value="1"/>
</dbReference>
<comment type="catalytic activity">
    <reaction evidence="1">
        <text>Thiol-dependent hydrolysis of ester, thioester, amide, peptide and isopeptide bonds formed by the C-terminal Gly of ubiquitin (a 76-residue protein attached to proteins as an intracellular targeting signal).</text>
        <dbReference type="EC" id="3.4.19.12"/>
    </reaction>
</comment>
<evidence type="ECO:0000256" key="7">
    <source>
        <dbReference type="ARBA" id="ARBA00022801"/>
    </source>
</evidence>
<feature type="region of interest" description="Disordered" evidence="12">
    <location>
        <begin position="216"/>
        <end position="253"/>
    </location>
</feature>
<dbReference type="EC" id="3.4.19.12" evidence="3"/>
<name>A0A8U8C2E5_GEOPR</name>
<dbReference type="AlphaFoldDB" id="A0A8U8C2E5"/>
<dbReference type="PROSITE" id="PS51283">
    <property type="entry name" value="DUSP"/>
    <property type="match status" value="1"/>
</dbReference>
<keyword evidence="5" id="KW-0645">Protease</keyword>
<dbReference type="Proteomes" id="UP000694382">
    <property type="component" value="Chromosome 1A"/>
</dbReference>
<proteinExistence type="inferred from homology"/>
<dbReference type="SUPFAM" id="SSF54236">
    <property type="entry name" value="Ubiquitin-like"/>
    <property type="match status" value="1"/>
</dbReference>
<dbReference type="InterPro" id="IPR050185">
    <property type="entry name" value="Ub_carboxyl-term_hydrolase"/>
</dbReference>
<sequence length="499" mass="57384">MAEGGAADLETQRTDVAALLKTALRKGDTWYLVDSRWFKQWKKYVGFDSWDKYQMGDQNVYPGPIDNSGLLKDGDSQSLKEHLIDELDYILLPTEGWNRLVSWYTLMEGQEPIARKVVEQGMFVKHCKVEVYLTELKLCENGNMNNVVTRRFSKADTIDTIEKEIRKIFNIPGEKETRLWNKYMSNTFEPLNKPDSTIQDAGLYQGQVLVIEQKNEDGTWPRGPSTPKSPGASNFSTLPKISPSLSNNYNNMNNRNRYVKTCTESEDTEGSLHCCKDHGINGNGPNGIHEEGSPSEMETDEQDDESSQDQELPSENENSQSEDSVGGDNDSENGLCTEDTCKGQPLTGHKKRLFTFQFNNLGSTDINYIKDDTRHIRFDDRQPRLDERSFLALDWDPELKKRYFDDSAAEDFEKHESVEYKPPKKPFVKLKDCIELFTTKEKLGAEDPWYCPNCKEHQQATKKLDLWSLPPVLVVHLKRFSYSRYMRDKLDTLVDFPIK</sequence>
<dbReference type="Gene3D" id="3.10.20.90">
    <property type="entry name" value="Phosphatidylinositol 3-kinase Catalytic Subunit, Chain A, domain 1"/>
    <property type="match status" value="1"/>
</dbReference>
<dbReference type="Pfam" id="PF06337">
    <property type="entry name" value="DUSP"/>
    <property type="match status" value="1"/>
</dbReference>
<evidence type="ECO:0000313" key="14">
    <source>
        <dbReference type="Proteomes" id="UP000694382"/>
    </source>
</evidence>
<evidence type="ECO:0000256" key="1">
    <source>
        <dbReference type="ARBA" id="ARBA00000707"/>
    </source>
</evidence>
<keyword evidence="8" id="KW-0788">Thiol protease</keyword>
<dbReference type="Gene3D" id="3.30.2230.10">
    <property type="entry name" value="DUSP-like"/>
    <property type="match status" value="1"/>
</dbReference>
<dbReference type="FunFam" id="3.10.20.90:FF:000020">
    <property type="entry name" value="ubiquitin carboxyl-terminal hydrolase 15 isoform X2"/>
    <property type="match status" value="1"/>
</dbReference>
<dbReference type="InterPro" id="IPR028135">
    <property type="entry name" value="Ub_USP-typ"/>
</dbReference>
<organism evidence="13 14">
    <name type="scientific">Geospiza parvula</name>
    <name type="common">Small tree-finch</name>
    <name type="synonym">Camarhynchus parvulus</name>
    <dbReference type="NCBI Taxonomy" id="87175"/>
    <lineage>
        <taxon>Eukaryota</taxon>
        <taxon>Metazoa</taxon>
        <taxon>Chordata</taxon>
        <taxon>Craniata</taxon>
        <taxon>Vertebrata</taxon>
        <taxon>Euteleostomi</taxon>
        <taxon>Archelosauria</taxon>
        <taxon>Archosauria</taxon>
        <taxon>Dinosauria</taxon>
        <taxon>Saurischia</taxon>
        <taxon>Theropoda</taxon>
        <taxon>Coelurosauria</taxon>
        <taxon>Aves</taxon>
        <taxon>Neognathae</taxon>
        <taxon>Neoaves</taxon>
        <taxon>Telluraves</taxon>
        <taxon>Australaves</taxon>
        <taxon>Passeriformes</taxon>
        <taxon>Thraupidae</taxon>
        <taxon>Camarhynchus</taxon>
    </lineage>
</organism>
<dbReference type="GO" id="GO:0005634">
    <property type="term" value="C:nucleus"/>
    <property type="evidence" value="ECO:0007669"/>
    <property type="project" value="TreeGrafter"/>
</dbReference>
<evidence type="ECO:0000313" key="13">
    <source>
        <dbReference type="Ensembl" id="ENSCPVP00000024207.1"/>
    </source>
</evidence>
<dbReference type="PANTHER" id="PTHR21646">
    <property type="entry name" value="UBIQUITIN CARBOXYL-TERMINAL HYDROLASE"/>
    <property type="match status" value="1"/>
</dbReference>
<dbReference type="SMART" id="SM00695">
    <property type="entry name" value="DUSP"/>
    <property type="match status" value="1"/>
</dbReference>
<dbReference type="InterPro" id="IPR006615">
    <property type="entry name" value="Pept_C19_DUSP"/>
</dbReference>
<dbReference type="SUPFAM" id="SSF143791">
    <property type="entry name" value="DUSP-like"/>
    <property type="match status" value="1"/>
</dbReference>
<protein>
    <recommendedName>
        <fullName evidence="4">Ubiquitin carboxyl-terminal hydrolase 15</fullName>
        <ecNumber evidence="3">3.4.19.12</ecNumber>
    </recommendedName>
    <alternativeName>
        <fullName evidence="9">Deubiquitinating enzyme 15</fullName>
    </alternativeName>
    <alternativeName>
        <fullName evidence="10">Ubiquitin thioesterase 15</fullName>
    </alternativeName>
    <alternativeName>
        <fullName evidence="11">Ubiquitin-specific-processing protease 15</fullName>
    </alternativeName>
</protein>
<evidence type="ECO:0000256" key="3">
    <source>
        <dbReference type="ARBA" id="ARBA00012759"/>
    </source>
</evidence>
<feature type="compositionally biased region" description="Polar residues" evidence="12">
    <location>
        <begin position="226"/>
        <end position="246"/>
    </location>
</feature>
<evidence type="ECO:0000256" key="11">
    <source>
        <dbReference type="ARBA" id="ARBA00032094"/>
    </source>
</evidence>
<accession>A0A8U8C2E5</accession>
<dbReference type="GO" id="GO:0006508">
    <property type="term" value="P:proteolysis"/>
    <property type="evidence" value="ECO:0007669"/>
    <property type="project" value="UniProtKB-KW"/>
</dbReference>
<reference evidence="13" key="3">
    <citation type="submission" date="2025-09" db="UniProtKB">
        <authorList>
            <consortium name="Ensembl"/>
        </authorList>
    </citation>
    <scope>IDENTIFICATION</scope>
</reference>
<keyword evidence="6" id="KW-0833">Ubl conjugation pathway</keyword>
<dbReference type="InterPro" id="IPR029071">
    <property type="entry name" value="Ubiquitin-like_domsf"/>
</dbReference>
<dbReference type="InterPro" id="IPR035927">
    <property type="entry name" value="DUSP-like_sf"/>
</dbReference>
<evidence type="ECO:0000256" key="2">
    <source>
        <dbReference type="ARBA" id="ARBA00009085"/>
    </source>
</evidence>
<evidence type="ECO:0000256" key="12">
    <source>
        <dbReference type="SAM" id="MobiDB-lite"/>
    </source>
</evidence>
<comment type="similarity">
    <text evidence="2">Belongs to the peptidase C19 family.</text>
</comment>
<evidence type="ECO:0000256" key="10">
    <source>
        <dbReference type="ARBA" id="ARBA00029892"/>
    </source>
</evidence>
<gene>
    <name evidence="13" type="primary">USP15</name>
</gene>
<reference evidence="13" key="1">
    <citation type="submission" date="2020-02" db="EMBL/GenBank/DDBJ databases">
        <authorList>
            <person name="Enbody D E."/>
            <person name="Pettersson E M."/>
        </authorList>
    </citation>
    <scope>NUCLEOTIDE SEQUENCE [LARGE SCALE GENOMIC DNA]</scope>
</reference>
<evidence type="ECO:0000256" key="9">
    <source>
        <dbReference type="ARBA" id="ARBA00029878"/>
    </source>
</evidence>
<feature type="region of interest" description="Disordered" evidence="12">
    <location>
        <begin position="276"/>
        <end position="338"/>
    </location>
</feature>
<evidence type="ECO:0000256" key="4">
    <source>
        <dbReference type="ARBA" id="ARBA00014610"/>
    </source>
</evidence>
<feature type="compositionally biased region" description="Acidic residues" evidence="12">
    <location>
        <begin position="297"/>
        <end position="314"/>
    </location>
</feature>
<dbReference type="InterPro" id="IPR028889">
    <property type="entry name" value="USP"/>
</dbReference>
<dbReference type="SUPFAM" id="SSF54001">
    <property type="entry name" value="Cysteine proteinases"/>
    <property type="match status" value="1"/>
</dbReference>
<reference evidence="13" key="2">
    <citation type="submission" date="2025-08" db="UniProtKB">
        <authorList>
            <consortium name="Ensembl"/>
        </authorList>
    </citation>
    <scope>IDENTIFICATION</scope>
</reference>
<dbReference type="Gene3D" id="3.90.70.10">
    <property type="entry name" value="Cysteine proteinases"/>
    <property type="match status" value="1"/>
</dbReference>
<keyword evidence="14" id="KW-1185">Reference proteome</keyword>
<dbReference type="InterPro" id="IPR001394">
    <property type="entry name" value="Peptidase_C19_UCH"/>
</dbReference>
<dbReference type="Pfam" id="PF00443">
    <property type="entry name" value="UCH"/>
    <property type="match status" value="1"/>
</dbReference>